<reference evidence="1" key="1">
    <citation type="submission" date="2021-03" db="EMBL/GenBank/DDBJ databases">
        <title>Sagittula salina sp. nov. strain M10.9X isolated from the marine waste.</title>
        <authorList>
            <person name="Satari L."/>
            <person name="Molina-Menor E."/>
            <person name="Vidal-Verdu A."/>
            <person name="Pascual J."/>
            <person name="Pereto J."/>
            <person name="Porcar M."/>
        </authorList>
    </citation>
    <scope>NUCLEOTIDE SEQUENCE</scope>
    <source>
        <strain evidence="1">M10.9X</strain>
    </source>
</reference>
<organism evidence="1 2">
    <name type="scientific">Sagittula salina</name>
    <dbReference type="NCBI Taxonomy" id="2820268"/>
    <lineage>
        <taxon>Bacteria</taxon>
        <taxon>Pseudomonadati</taxon>
        <taxon>Pseudomonadota</taxon>
        <taxon>Alphaproteobacteria</taxon>
        <taxon>Rhodobacterales</taxon>
        <taxon>Roseobacteraceae</taxon>
        <taxon>Sagittula</taxon>
    </lineage>
</organism>
<dbReference type="SUPFAM" id="SSF53335">
    <property type="entry name" value="S-adenosyl-L-methionine-dependent methyltransferases"/>
    <property type="match status" value="1"/>
</dbReference>
<dbReference type="InterPro" id="IPR029063">
    <property type="entry name" value="SAM-dependent_MTases_sf"/>
</dbReference>
<gene>
    <name evidence="1" type="ORF">J5474_18760</name>
</gene>
<evidence type="ECO:0000313" key="1">
    <source>
        <dbReference type="EMBL" id="MBP0484517.1"/>
    </source>
</evidence>
<proteinExistence type="predicted"/>
<sequence>MAQTSHTPTPTIPSLDQFYTRPDTAAMCVALLAEYLPAFSPDLYVEPSAGDGVFLDRLPQPRFGIDIAPAAPGIASEDFLTWAPDDASGTIAVVGNPPFGRNASKAIAFFNHAAGFAEVIAMIMPASLTKGSMQDRLDENFHLVGAQPLHAEAFRVDETLHEVNAVFQIWRRGGGPRPKSIRKTEHPDFRFVATATEADLVIRRVGARAGALLPPPEDANSVRGYAPASNLFVKAARITPQDLETRFGQLDFSEVRQCAAANPSVSKSDIVALYEAQTELERIAQVQVPQESGAGRAPLSPELIPPAQAMDGDLVAMIVHHPETDPTGLTPPRAVEFRWRHESAFPPVLHTALRGKRRRQALRLLEDLFARRGPWANARNPRYTTSILFHDALLHLDLGNGSTTAEIDLSQPSEGEECPQKIFRNTAL</sequence>
<dbReference type="RefSeq" id="WP_209362939.1">
    <property type="nucleotide sequence ID" value="NZ_JAGISH010000013.1"/>
</dbReference>
<dbReference type="Gene3D" id="3.40.50.150">
    <property type="entry name" value="Vaccinia Virus protein VP39"/>
    <property type="match status" value="1"/>
</dbReference>
<dbReference type="Proteomes" id="UP000675940">
    <property type="component" value="Unassembled WGS sequence"/>
</dbReference>
<comment type="caution">
    <text evidence="1">The sequence shown here is derived from an EMBL/GenBank/DDBJ whole genome shotgun (WGS) entry which is preliminary data.</text>
</comment>
<keyword evidence="2" id="KW-1185">Reference proteome</keyword>
<dbReference type="EMBL" id="JAGISH010000013">
    <property type="protein sequence ID" value="MBP0484517.1"/>
    <property type="molecule type" value="Genomic_DNA"/>
</dbReference>
<evidence type="ECO:0000313" key="2">
    <source>
        <dbReference type="Proteomes" id="UP000675940"/>
    </source>
</evidence>
<dbReference type="AlphaFoldDB" id="A0A940S2W6"/>
<name>A0A940S2W6_9RHOB</name>
<accession>A0A940S2W6</accession>
<protein>
    <submittedName>
        <fullName evidence="1">Uncharacterized protein</fullName>
    </submittedName>
</protein>